<name>A0A852SRE5_9MICO</name>
<protein>
    <submittedName>
        <fullName evidence="2">Uncharacterized protein</fullName>
    </submittedName>
</protein>
<sequence length="331" mass="33906">MDISPIRIRTLGAAPLFAVMALAPALALAACSGGAPAAAPTPDSPLAPYVDALYGGSSDEELAARNDTMQNAAAACMKEQGFPYQPDPGSGISVQADGEGGVEWGTRAFAEQYGYGVVSNPFAPAAGDEGTEVVDPNADYLATLSDGERAAWEAALYGAPVEGPTAPTEWDWTKAGCLGAAAHEADLAAGAASADPEAQGLIDELDSLPEKAASADAVVAAERRWSDCLATAGHPGYAHRADPMTDFSDRYGALARPGEPPADGAAGADVDQAALDALQEEEIAVAVADLDCAASTAYDDLLAAEQQRLDQEFVDRNRAALDALVAARDQR</sequence>
<organism evidence="2 3">
    <name type="scientific">Herbiconiux flava</name>
    <dbReference type="NCBI Taxonomy" id="881268"/>
    <lineage>
        <taxon>Bacteria</taxon>
        <taxon>Bacillati</taxon>
        <taxon>Actinomycetota</taxon>
        <taxon>Actinomycetes</taxon>
        <taxon>Micrococcales</taxon>
        <taxon>Microbacteriaceae</taxon>
        <taxon>Herbiconiux</taxon>
    </lineage>
</organism>
<dbReference type="EMBL" id="JACCBM010000001">
    <property type="protein sequence ID" value="NYD71353.1"/>
    <property type="molecule type" value="Genomic_DNA"/>
</dbReference>
<keyword evidence="3" id="KW-1185">Reference proteome</keyword>
<keyword evidence="1" id="KW-0732">Signal</keyword>
<feature type="signal peptide" evidence="1">
    <location>
        <begin position="1"/>
        <end position="29"/>
    </location>
</feature>
<reference evidence="2 3" key="1">
    <citation type="submission" date="2020-07" db="EMBL/GenBank/DDBJ databases">
        <title>Sequencing the genomes of 1000 actinobacteria strains.</title>
        <authorList>
            <person name="Klenk H.-P."/>
        </authorList>
    </citation>
    <scope>NUCLEOTIDE SEQUENCE [LARGE SCALE GENOMIC DNA]</scope>
    <source>
        <strain evidence="2 3">DSM 26474</strain>
    </source>
</reference>
<dbReference type="RefSeq" id="WP_179548330.1">
    <property type="nucleotide sequence ID" value="NZ_BSEW01000002.1"/>
</dbReference>
<gene>
    <name evidence="2" type="ORF">BJ984_002511</name>
</gene>
<accession>A0A852SRE5</accession>
<comment type="caution">
    <text evidence="2">The sequence shown here is derived from an EMBL/GenBank/DDBJ whole genome shotgun (WGS) entry which is preliminary data.</text>
</comment>
<proteinExistence type="predicted"/>
<evidence type="ECO:0000313" key="3">
    <source>
        <dbReference type="Proteomes" id="UP000549913"/>
    </source>
</evidence>
<dbReference type="AlphaFoldDB" id="A0A852SRE5"/>
<evidence type="ECO:0000313" key="2">
    <source>
        <dbReference type="EMBL" id="NYD71353.1"/>
    </source>
</evidence>
<dbReference type="PROSITE" id="PS51257">
    <property type="entry name" value="PROKAR_LIPOPROTEIN"/>
    <property type="match status" value="1"/>
</dbReference>
<evidence type="ECO:0000256" key="1">
    <source>
        <dbReference type="SAM" id="SignalP"/>
    </source>
</evidence>
<dbReference type="Proteomes" id="UP000549913">
    <property type="component" value="Unassembled WGS sequence"/>
</dbReference>
<feature type="chain" id="PRO_5038788065" evidence="1">
    <location>
        <begin position="30"/>
        <end position="331"/>
    </location>
</feature>